<dbReference type="RefSeq" id="WP_078745539.1">
    <property type="nucleotide sequence ID" value="NZ_FUXG01000012.1"/>
</dbReference>
<name>A0A1T4QMU7_9GAMM</name>
<reference evidence="11 12" key="1">
    <citation type="submission" date="2017-01" db="EMBL/GenBank/DDBJ databases">
        <title>Genome Sequencing of a Marine Spirillum, Oceanospirillum multiglobuliferum ATCC 33336, from Japan.</title>
        <authorList>
            <person name="Carney J.G."/>
            <person name="Trachtenberg A.M."/>
            <person name="Rheaume B.A."/>
            <person name="Linnane J.D."/>
            <person name="Pitts N.L."/>
            <person name="Mykles D.L."/>
            <person name="Maclea K.S."/>
        </authorList>
    </citation>
    <scope>NUCLEOTIDE SEQUENCE [LARGE SCALE GENOMIC DNA]</scope>
    <source>
        <strain evidence="11 12">ATCC 33336</strain>
    </source>
</reference>
<dbReference type="InterPro" id="IPR027359">
    <property type="entry name" value="Volt_channel_dom_sf"/>
</dbReference>
<dbReference type="OrthoDB" id="9813518at2"/>
<keyword evidence="5" id="KW-0406">Ion transport</keyword>
<dbReference type="InterPro" id="IPR028325">
    <property type="entry name" value="VG_K_chnl"/>
</dbReference>
<keyword evidence="3 9" id="KW-0812">Transmembrane</keyword>
<dbReference type="Pfam" id="PF07885">
    <property type="entry name" value="Ion_trans_2"/>
    <property type="match status" value="1"/>
</dbReference>
<feature type="transmembrane region" description="Helical" evidence="9">
    <location>
        <begin position="92"/>
        <end position="110"/>
    </location>
</feature>
<dbReference type="GO" id="GO:0001508">
    <property type="term" value="P:action potential"/>
    <property type="evidence" value="ECO:0007669"/>
    <property type="project" value="TreeGrafter"/>
</dbReference>
<evidence type="ECO:0000313" key="12">
    <source>
        <dbReference type="Proteomes" id="UP000191418"/>
    </source>
</evidence>
<feature type="transmembrane region" description="Helical" evidence="9">
    <location>
        <begin position="198"/>
        <end position="224"/>
    </location>
</feature>
<dbReference type="GO" id="GO:0005249">
    <property type="term" value="F:voltage-gated potassium channel activity"/>
    <property type="evidence" value="ECO:0007669"/>
    <property type="project" value="InterPro"/>
</dbReference>
<comment type="caution">
    <text evidence="11">The sequence shown here is derived from an EMBL/GenBank/DDBJ whole genome shotgun (WGS) entry which is preliminary data.</text>
</comment>
<accession>A0A1T4QMU7</accession>
<evidence type="ECO:0000256" key="1">
    <source>
        <dbReference type="ARBA" id="ARBA00004141"/>
    </source>
</evidence>
<dbReference type="PANTHER" id="PTHR11537:SF254">
    <property type="entry name" value="POTASSIUM VOLTAGE-GATED CHANNEL PROTEIN SHAB"/>
    <property type="match status" value="1"/>
</dbReference>
<comment type="subcellular location">
    <subcellularLocation>
        <location evidence="1">Membrane</location>
        <topology evidence="1">Multi-pass membrane protein</topology>
    </subcellularLocation>
</comment>
<dbReference type="Proteomes" id="UP000191418">
    <property type="component" value="Unassembled WGS sequence"/>
</dbReference>
<keyword evidence="6 9" id="KW-0472">Membrane</keyword>
<proteinExistence type="predicted"/>
<evidence type="ECO:0000256" key="6">
    <source>
        <dbReference type="ARBA" id="ARBA00023136"/>
    </source>
</evidence>
<feature type="domain" description="Potassium channel" evidence="10">
    <location>
        <begin position="151"/>
        <end position="222"/>
    </location>
</feature>
<keyword evidence="2" id="KW-0813">Transport</keyword>
<keyword evidence="4 9" id="KW-1133">Transmembrane helix</keyword>
<dbReference type="AlphaFoldDB" id="A0A1T4QMU7"/>
<keyword evidence="12" id="KW-1185">Reference proteome</keyword>
<feature type="transmembrane region" description="Helical" evidence="9">
    <location>
        <begin position="32"/>
        <end position="51"/>
    </location>
</feature>
<dbReference type="SUPFAM" id="SSF81324">
    <property type="entry name" value="Voltage-gated potassium channels"/>
    <property type="match status" value="1"/>
</dbReference>
<evidence type="ECO:0000256" key="8">
    <source>
        <dbReference type="SAM" id="Coils"/>
    </source>
</evidence>
<organism evidence="11 12">
    <name type="scientific">Oceanospirillum multiglobuliferum</name>
    <dbReference type="NCBI Taxonomy" id="64969"/>
    <lineage>
        <taxon>Bacteria</taxon>
        <taxon>Pseudomonadati</taxon>
        <taxon>Pseudomonadota</taxon>
        <taxon>Gammaproteobacteria</taxon>
        <taxon>Oceanospirillales</taxon>
        <taxon>Oceanospirillaceae</taxon>
        <taxon>Oceanospirillum</taxon>
    </lineage>
</organism>
<gene>
    <name evidence="11" type="ORF">BTE48_03200</name>
</gene>
<dbReference type="Gene3D" id="1.20.120.350">
    <property type="entry name" value="Voltage-gated potassium channels. Chain C"/>
    <property type="match status" value="1"/>
</dbReference>
<evidence type="ECO:0000256" key="7">
    <source>
        <dbReference type="ARBA" id="ARBA00023303"/>
    </source>
</evidence>
<feature type="transmembrane region" description="Helical" evidence="9">
    <location>
        <begin position="63"/>
        <end position="80"/>
    </location>
</feature>
<evidence type="ECO:0000256" key="2">
    <source>
        <dbReference type="ARBA" id="ARBA00022448"/>
    </source>
</evidence>
<feature type="coiled-coil region" evidence="8">
    <location>
        <begin position="234"/>
        <end position="278"/>
    </location>
</feature>
<dbReference type="EMBL" id="MTSM01000003">
    <property type="protein sequence ID" value="OPX56449.1"/>
    <property type="molecule type" value="Genomic_DNA"/>
</dbReference>
<sequence>MALPSLGLYLGLAGVDSNENENALRWSRRLEWPMLFLALWMLISFYLSFEAHINPALHRATDVFVWCFFLAETLLLLALVDDPKRYLRTNWMNPLILILGVSVLWGDSSFASFLRFLRVVLIIGLLLPMGSTVKAILKQNNLGTTLLISSLFIGLSGTLISFIDPAIDTPWDGIWWALVTVTTVGYGDVVPSSVAGKIFAGILILLGISLFSLLTASFSVFFLAKEEEAVIDKETELLGRIDQMENRLGRLEDNICRMMEYQRELMQQMSTANEIKTEDKSRNAKTEQPN</sequence>
<evidence type="ECO:0000256" key="9">
    <source>
        <dbReference type="SAM" id="Phobius"/>
    </source>
</evidence>
<keyword evidence="7" id="KW-0407">Ion channel</keyword>
<dbReference type="STRING" id="64969.SAMN02745127_01946"/>
<feature type="transmembrane region" description="Helical" evidence="9">
    <location>
        <begin position="144"/>
        <end position="163"/>
    </location>
</feature>
<dbReference type="InterPro" id="IPR013099">
    <property type="entry name" value="K_chnl_dom"/>
</dbReference>
<evidence type="ECO:0000259" key="10">
    <source>
        <dbReference type="Pfam" id="PF07885"/>
    </source>
</evidence>
<evidence type="ECO:0000256" key="4">
    <source>
        <dbReference type="ARBA" id="ARBA00022989"/>
    </source>
</evidence>
<evidence type="ECO:0000313" key="11">
    <source>
        <dbReference type="EMBL" id="OPX56449.1"/>
    </source>
</evidence>
<evidence type="ECO:0000256" key="3">
    <source>
        <dbReference type="ARBA" id="ARBA00022692"/>
    </source>
</evidence>
<dbReference type="PANTHER" id="PTHR11537">
    <property type="entry name" value="VOLTAGE-GATED POTASSIUM CHANNEL"/>
    <property type="match status" value="1"/>
</dbReference>
<keyword evidence="8" id="KW-0175">Coiled coil</keyword>
<protein>
    <recommendedName>
        <fullName evidence="10">Potassium channel domain-containing protein</fullName>
    </recommendedName>
</protein>
<dbReference type="GO" id="GO:0008076">
    <property type="term" value="C:voltage-gated potassium channel complex"/>
    <property type="evidence" value="ECO:0007669"/>
    <property type="project" value="InterPro"/>
</dbReference>
<dbReference type="Gene3D" id="1.10.287.70">
    <property type="match status" value="1"/>
</dbReference>
<evidence type="ECO:0000256" key="5">
    <source>
        <dbReference type="ARBA" id="ARBA00023065"/>
    </source>
</evidence>